<dbReference type="Pfam" id="PF03749">
    <property type="entry name" value="SfsA"/>
    <property type="match status" value="1"/>
</dbReference>
<dbReference type="PANTHER" id="PTHR30545">
    <property type="entry name" value="SUGAR FERMENTATION STIMULATION PROTEIN A"/>
    <property type="match status" value="1"/>
</dbReference>
<evidence type="ECO:0000256" key="1">
    <source>
        <dbReference type="SAM" id="MobiDB-lite"/>
    </source>
</evidence>
<dbReference type="InterPro" id="IPR040452">
    <property type="entry name" value="SfsA_C"/>
</dbReference>
<feature type="compositionally biased region" description="Polar residues" evidence="1">
    <location>
        <begin position="82"/>
        <end position="93"/>
    </location>
</feature>
<dbReference type="InterPro" id="IPR005224">
    <property type="entry name" value="SfsA"/>
</dbReference>
<protein>
    <recommendedName>
        <fullName evidence="2">Sugar fermentation stimulation protein C-terminal domain-containing protein</fullName>
    </recommendedName>
</protein>
<feature type="compositionally biased region" description="Basic residues" evidence="1">
    <location>
        <begin position="69"/>
        <end position="79"/>
    </location>
</feature>
<accession>A0A7S2K3A8</accession>
<feature type="domain" description="Sugar fermentation stimulation protein C-terminal" evidence="2">
    <location>
        <begin position="101"/>
        <end position="152"/>
    </location>
</feature>
<dbReference type="PANTHER" id="PTHR30545:SF3">
    <property type="entry name" value="SUGAR FERMENTATION STIMULATION PROTEIN C-TERMINAL DOMAIN-CONTAINING PROTEIN"/>
    <property type="match status" value="1"/>
</dbReference>
<reference evidence="3" key="1">
    <citation type="submission" date="2021-01" db="EMBL/GenBank/DDBJ databases">
        <authorList>
            <person name="Corre E."/>
            <person name="Pelletier E."/>
            <person name="Niang G."/>
            <person name="Scheremetjew M."/>
            <person name="Finn R."/>
            <person name="Kale V."/>
            <person name="Holt S."/>
            <person name="Cochrane G."/>
            <person name="Meng A."/>
            <person name="Brown T."/>
            <person name="Cohen L."/>
        </authorList>
    </citation>
    <scope>NUCLEOTIDE SEQUENCE</scope>
    <source>
        <strain evidence="3">B650</strain>
    </source>
</reference>
<dbReference type="EMBL" id="HBGY01006187">
    <property type="protein sequence ID" value="CAD9563039.1"/>
    <property type="molecule type" value="Transcribed_RNA"/>
</dbReference>
<sequence length="303" mass="33538">MSTHAIELVQADEPECGDDGTVLIGANPNLGEKLAYEVLMRGLLEDEIRFGAALDEKLLGVHDDENKKSNRPKKKRKSTSKGDNTNNSATTMDTAEKSNHNQVLLKRQQTYNDSRIDVELRQNDKRCLIEIKNVVCADYCKDTAPSKKGKNHCVVVSDASASLDEDAEYSYQRSGLFPWGKKTQQFEDQKVVSARAIKHVRNLVDLHLTSAAKEQEVESSSSNSNLKNNDGTLVTSCMVLFVLNRADCLSMRACHEGCGVFATELKKAADAGVLVRSFRVKWTTEGLAYFDGIVPVDFSKTIT</sequence>
<feature type="region of interest" description="Disordered" evidence="1">
    <location>
        <begin position="63"/>
        <end position="102"/>
    </location>
</feature>
<dbReference type="AlphaFoldDB" id="A0A7S2K3A8"/>
<evidence type="ECO:0000313" key="3">
    <source>
        <dbReference type="EMBL" id="CAD9563039.1"/>
    </source>
</evidence>
<dbReference type="Gene3D" id="3.40.1350.60">
    <property type="match status" value="1"/>
</dbReference>
<proteinExistence type="predicted"/>
<organism evidence="3">
    <name type="scientific">Leptocylindrus danicus</name>
    <dbReference type="NCBI Taxonomy" id="163516"/>
    <lineage>
        <taxon>Eukaryota</taxon>
        <taxon>Sar</taxon>
        <taxon>Stramenopiles</taxon>
        <taxon>Ochrophyta</taxon>
        <taxon>Bacillariophyta</taxon>
        <taxon>Coscinodiscophyceae</taxon>
        <taxon>Chaetocerotophycidae</taxon>
        <taxon>Leptocylindrales</taxon>
        <taxon>Leptocylindraceae</taxon>
        <taxon>Leptocylindrus</taxon>
    </lineage>
</organism>
<gene>
    <name evidence="3" type="ORF">LDAN0321_LOCUS3804</name>
</gene>
<evidence type="ECO:0000259" key="2">
    <source>
        <dbReference type="Pfam" id="PF03749"/>
    </source>
</evidence>
<dbReference type="GO" id="GO:0003677">
    <property type="term" value="F:DNA binding"/>
    <property type="evidence" value="ECO:0007669"/>
    <property type="project" value="InterPro"/>
</dbReference>
<name>A0A7S2K3A8_9STRA</name>